<comment type="caution">
    <text evidence="2">The sequence shown here is derived from an EMBL/GenBank/DDBJ whole genome shotgun (WGS) entry which is preliminary data.</text>
</comment>
<gene>
    <name evidence="2" type="ORF">M501DRAFT_1012002</name>
</gene>
<dbReference type="SUPFAM" id="SSF47954">
    <property type="entry name" value="Cyclin-like"/>
    <property type="match status" value="1"/>
</dbReference>
<dbReference type="InterPro" id="IPR036915">
    <property type="entry name" value="Cyclin-like_sf"/>
</dbReference>
<evidence type="ECO:0000313" key="2">
    <source>
        <dbReference type="EMBL" id="KAF2842597.1"/>
    </source>
</evidence>
<proteinExistence type="predicted"/>
<dbReference type="Proteomes" id="UP000799429">
    <property type="component" value="Unassembled WGS sequence"/>
</dbReference>
<evidence type="ECO:0000313" key="3">
    <source>
        <dbReference type="Proteomes" id="UP000799429"/>
    </source>
</evidence>
<dbReference type="OrthoDB" id="3877279at2759"/>
<keyword evidence="3" id="KW-1185">Reference proteome</keyword>
<accession>A0A9P4SHH5</accession>
<evidence type="ECO:0000256" key="1">
    <source>
        <dbReference type="SAM" id="MobiDB-lite"/>
    </source>
</evidence>
<name>A0A9P4SHH5_9PEZI</name>
<feature type="region of interest" description="Disordered" evidence="1">
    <location>
        <begin position="23"/>
        <end position="45"/>
    </location>
</feature>
<dbReference type="AlphaFoldDB" id="A0A9P4SHH5"/>
<organism evidence="2 3">
    <name type="scientific">Patellaria atrata CBS 101060</name>
    <dbReference type="NCBI Taxonomy" id="1346257"/>
    <lineage>
        <taxon>Eukaryota</taxon>
        <taxon>Fungi</taxon>
        <taxon>Dikarya</taxon>
        <taxon>Ascomycota</taxon>
        <taxon>Pezizomycotina</taxon>
        <taxon>Dothideomycetes</taxon>
        <taxon>Dothideomycetes incertae sedis</taxon>
        <taxon>Patellariales</taxon>
        <taxon>Patellariaceae</taxon>
        <taxon>Patellaria</taxon>
    </lineage>
</organism>
<protein>
    <recommendedName>
        <fullName evidence="4">Cyclin N-terminal domain-containing protein</fullName>
    </recommendedName>
</protein>
<evidence type="ECO:0008006" key="4">
    <source>
        <dbReference type="Google" id="ProtNLM"/>
    </source>
</evidence>
<dbReference type="EMBL" id="MU006089">
    <property type="protein sequence ID" value="KAF2842597.1"/>
    <property type="molecule type" value="Genomic_DNA"/>
</dbReference>
<sequence length="270" mass="29180">MAPGRKLSFESIGEEEDYMATFVPLSSLPTPPSASKQTREEKMSEDIDMEDVSMIDLAGPATHLANLVPSGVCPSGPSPTVIYTYLTRSELPLQTIALASCVLDSLSRRFPRNWREAMTEASQPPPGAQDIPSLSIASLKDLSGLTVPLPKAQLVVLAALSIASSYLDDVSSPTDYWCWLARDKFSARQINSTIRCMLIDIDYCLHTFTPDMIEEYKADMRRAGGYVSESLASVSSAVAAATEKSQKSNLSLSKSVEVNGLLTPLPSPPC</sequence>
<reference evidence="2" key="1">
    <citation type="journal article" date="2020" name="Stud. Mycol.">
        <title>101 Dothideomycetes genomes: a test case for predicting lifestyles and emergence of pathogens.</title>
        <authorList>
            <person name="Haridas S."/>
            <person name="Albert R."/>
            <person name="Binder M."/>
            <person name="Bloem J."/>
            <person name="Labutti K."/>
            <person name="Salamov A."/>
            <person name="Andreopoulos B."/>
            <person name="Baker S."/>
            <person name="Barry K."/>
            <person name="Bills G."/>
            <person name="Bluhm B."/>
            <person name="Cannon C."/>
            <person name="Castanera R."/>
            <person name="Culley D."/>
            <person name="Daum C."/>
            <person name="Ezra D."/>
            <person name="Gonzalez J."/>
            <person name="Henrissat B."/>
            <person name="Kuo A."/>
            <person name="Liang C."/>
            <person name="Lipzen A."/>
            <person name="Lutzoni F."/>
            <person name="Magnuson J."/>
            <person name="Mondo S."/>
            <person name="Nolan M."/>
            <person name="Ohm R."/>
            <person name="Pangilinan J."/>
            <person name="Park H.-J."/>
            <person name="Ramirez L."/>
            <person name="Alfaro M."/>
            <person name="Sun H."/>
            <person name="Tritt A."/>
            <person name="Yoshinaga Y."/>
            <person name="Zwiers L.-H."/>
            <person name="Turgeon B."/>
            <person name="Goodwin S."/>
            <person name="Spatafora J."/>
            <person name="Crous P."/>
            <person name="Grigoriev I."/>
        </authorList>
    </citation>
    <scope>NUCLEOTIDE SEQUENCE</scope>
    <source>
        <strain evidence="2">CBS 101060</strain>
    </source>
</reference>